<dbReference type="KEGG" id="palr:HGI30_09870"/>
<dbReference type="RefSeq" id="WP_168907404.1">
    <property type="nucleotide sequence ID" value="NZ_CP051428.1"/>
</dbReference>
<proteinExistence type="predicted"/>
<reference evidence="1 2" key="1">
    <citation type="submission" date="2020-04" db="EMBL/GenBank/DDBJ databases">
        <title>Novel Paenibacillus strain UniB2 isolated from commercial digestive syrup.</title>
        <authorList>
            <person name="Thorat V."/>
            <person name="Kirdat K."/>
            <person name="Tiwarekar B."/>
            <person name="Yadav A."/>
        </authorList>
    </citation>
    <scope>NUCLEOTIDE SEQUENCE [LARGE SCALE GENOMIC DNA]</scope>
    <source>
        <strain evidence="1 2">UniB2</strain>
    </source>
</reference>
<gene>
    <name evidence="1" type="ORF">HGI30_09870</name>
</gene>
<accession>A0A6H2GWM1</accession>
<protein>
    <submittedName>
        <fullName evidence="1">DUF2953 domain-containing protein</fullName>
    </submittedName>
</protein>
<organism evidence="1 2">
    <name type="scientific">Paenibacillus albicereus</name>
    <dbReference type="NCBI Taxonomy" id="2726185"/>
    <lineage>
        <taxon>Bacteria</taxon>
        <taxon>Bacillati</taxon>
        <taxon>Bacillota</taxon>
        <taxon>Bacilli</taxon>
        <taxon>Bacillales</taxon>
        <taxon>Paenibacillaceae</taxon>
        <taxon>Paenibacillus</taxon>
    </lineage>
</organism>
<dbReference type="InterPro" id="IPR021338">
    <property type="entry name" value="DUF2953"/>
</dbReference>
<name>A0A6H2GWM1_9BACL</name>
<dbReference type="Proteomes" id="UP000502136">
    <property type="component" value="Chromosome"/>
</dbReference>
<evidence type="ECO:0000313" key="1">
    <source>
        <dbReference type="EMBL" id="QJC51823.1"/>
    </source>
</evidence>
<dbReference type="EMBL" id="CP051428">
    <property type="protein sequence ID" value="QJC51823.1"/>
    <property type="molecule type" value="Genomic_DNA"/>
</dbReference>
<evidence type="ECO:0000313" key="2">
    <source>
        <dbReference type="Proteomes" id="UP000502136"/>
    </source>
</evidence>
<dbReference type="Pfam" id="PF11167">
    <property type="entry name" value="DUF2953"/>
    <property type="match status" value="1"/>
</dbReference>
<dbReference type="AlphaFoldDB" id="A0A6H2GWM1"/>
<keyword evidence="2" id="KW-1185">Reference proteome</keyword>
<sequence>MGAWFGWLGIILVPLLLLAAIAAVPVRARAQLSRHEGDDNLSLQVKTLFGLLKFNWEIPMMKLGGKGLQVEELARADSPSLLHTESDVKKDIGPSRIAELLQDAWKLLRRTENLTGLVRRLLNKVEISRWTWRTTIGAGDAVWTAMATGAAWSLQTTALGLLSQLCRLNAQPQMEVRPDYRAARLETSFDCIAEIRLGNAILAGLQLLVRMMRTEGGVRLWQNILFKA</sequence>